<dbReference type="NCBIfam" id="TIGR00043">
    <property type="entry name" value="rRNA maturation RNase YbeY"/>
    <property type="match status" value="1"/>
</dbReference>
<dbReference type="InterPro" id="IPR023091">
    <property type="entry name" value="MetalPrtase_cat_dom_sf_prd"/>
</dbReference>
<dbReference type="GO" id="GO:0004521">
    <property type="term" value="F:RNA endonuclease activity"/>
    <property type="evidence" value="ECO:0007669"/>
    <property type="project" value="UniProtKB-UniRule"/>
</dbReference>
<dbReference type="GO" id="GO:0004222">
    <property type="term" value="F:metalloendopeptidase activity"/>
    <property type="evidence" value="ECO:0007669"/>
    <property type="project" value="InterPro"/>
</dbReference>
<keyword evidence="3 9" id="KW-0698">rRNA processing</keyword>
<accession>A0A4Q2SIP1</accession>
<evidence type="ECO:0000256" key="4">
    <source>
        <dbReference type="ARBA" id="ARBA00022722"/>
    </source>
</evidence>
<dbReference type="EMBL" id="SDWU01000003">
    <property type="protein sequence ID" value="RYC03900.1"/>
    <property type="molecule type" value="Genomic_DNA"/>
</dbReference>
<evidence type="ECO:0000256" key="8">
    <source>
        <dbReference type="ARBA" id="ARBA00022833"/>
    </source>
</evidence>
<evidence type="ECO:0000256" key="3">
    <source>
        <dbReference type="ARBA" id="ARBA00022552"/>
    </source>
</evidence>
<keyword evidence="2 9" id="KW-0690">Ribosome biogenesis</keyword>
<keyword evidence="5 9" id="KW-0479">Metal-binding</keyword>
<evidence type="ECO:0000256" key="7">
    <source>
        <dbReference type="ARBA" id="ARBA00022801"/>
    </source>
</evidence>
<keyword evidence="8 9" id="KW-0862">Zinc</keyword>
<keyword evidence="9" id="KW-0963">Cytoplasm</keyword>
<protein>
    <recommendedName>
        <fullName evidence="9">Endoribonuclease YbeY</fullName>
        <ecNumber evidence="9">3.1.-.-</ecNumber>
    </recommendedName>
</protein>
<dbReference type="RefSeq" id="WP_129453499.1">
    <property type="nucleotide sequence ID" value="NZ_JACXYX010000007.1"/>
</dbReference>
<comment type="similarity">
    <text evidence="1 9">Belongs to the endoribonuclease YbeY family.</text>
</comment>
<keyword evidence="12" id="KW-1185">Reference proteome</keyword>
<dbReference type="PANTHER" id="PTHR46986">
    <property type="entry name" value="ENDORIBONUCLEASE YBEY, CHLOROPLASTIC"/>
    <property type="match status" value="1"/>
</dbReference>
<dbReference type="HAMAP" id="MF_00009">
    <property type="entry name" value="Endoribonucl_YbeY"/>
    <property type="match status" value="1"/>
</dbReference>
<sequence length="169" mass="18420">MSIEVLNESGLELDVRRLSQLARFVMEQMRVHPQAELCIKAVDEDTIAELNGKWMEKDGPTDVLAFPMDELRPGKVNEEPEEGVLGDLVLSPAVAERQGVEAGHGREAEIDLLTVHGILHLLGYDHAEPEEHAVMFGLQGELLDAWRASSDATSDATSEATSDVPPPAT</sequence>
<dbReference type="OrthoDB" id="9807740at2"/>
<dbReference type="Pfam" id="PF02130">
    <property type="entry name" value="YbeY"/>
    <property type="match status" value="1"/>
</dbReference>
<evidence type="ECO:0000256" key="5">
    <source>
        <dbReference type="ARBA" id="ARBA00022723"/>
    </source>
</evidence>
<evidence type="ECO:0000313" key="11">
    <source>
        <dbReference type="EMBL" id="RYC03900.1"/>
    </source>
</evidence>
<feature type="binding site" evidence="9">
    <location>
        <position position="120"/>
    </location>
    <ligand>
        <name>Zn(2+)</name>
        <dbReference type="ChEBI" id="CHEBI:29105"/>
        <note>catalytic</note>
    </ligand>
</feature>
<dbReference type="SUPFAM" id="SSF55486">
    <property type="entry name" value="Metalloproteases ('zincins'), catalytic domain"/>
    <property type="match status" value="1"/>
</dbReference>
<comment type="subcellular location">
    <subcellularLocation>
        <location evidence="9">Cytoplasm</location>
    </subcellularLocation>
</comment>
<dbReference type="GO" id="GO:0006364">
    <property type="term" value="P:rRNA processing"/>
    <property type="evidence" value="ECO:0007669"/>
    <property type="project" value="UniProtKB-UniRule"/>
</dbReference>
<evidence type="ECO:0000256" key="10">
    <source>
        <dbReference type="SAM" id="MobiDB-lite"/>
    </source>
</evidence>
<comment type="cofactor">
    <cofactor evidence="9">
        <name>Zn(2+)</name>
        <dbReference type="ChEBI" id="CHEBI:29105"/>
    </cofactor>
    <text evidence="9">Binds 1 zinc ion.</text>
</comment>
<feature type="binding site" evidence="9">
    <location>
        <position position="126"/>
    </location>
    <ligand>
        <name>Zn(2+)</name>
        <dbReference type="ChEBI" id="CHEBI:29105"/>
        <note>catalytic</note>
    </ligand>
</feature>
<dbReference type="PROSITE" id="PS01306">
    <property type="entry name" value="UPF0054"/>
    <property type="match status" value="1"/>
</dbReference>
<feature type="compositionally biased region" description="Low complexity" evidence="10">
    <location>
        <begin position="149"/>
        <end position="163"/>
    </location>
</feature>
<comment type="function">
    <text evidence="9">Single strand-specific metallo-endoribonuclease involved in late-stage 70S ribosome quality control and in maturation of the 3' terminus of the 16S rRNA.</text>
</comment>
<dbReference type="Proteomes" id="UP000293291">
    <property type="component" value="Unassembled WGS sequence"/>
</dbReference>
<dbReference type="PANTHER" id="PTHR46986:SF1">
    <property type="entry name" value="ENDORIBONUCLEASE YBEY, CHLOROPLASTIC"/>
    <property type="match status" value="1"/>
</dbReference>
<organism evidence="11 12">
    <name type="scientific">Nocardioides ganghwensis</name>
    <dbReference type="NCBI Taxonomy" id="252230"/>
    <lineage>
        <taxon>Bacteria</taxon>
        <taxon>Bacillati</taxon>
        <taxon>Actinomycetota</taxon>
        <taxon>Actinomycetes</taxon>
        <taxon>Propionibacteriales</taxon>
        <taxon>Nocardioidaceae</taxon>
        <taxon>Nocardioides</taxon>
    </lineage>
</organism>
<name>A0A4Q2SIP1_9ACTN</name>
<feature type="binding site" evidence="9">
    <location>
        <position position="116"/>
    </location>
    <ligand>
        <name>Zn(2+)</name>
        <dbReference type="ChEBI" id="CHEBI:29105"/>
        <note>catalytic</note>
    </ligand>
</feature>
<keyword evidence="7 9" id="KW-0378">Hydrolase</keyword>
<dbReference type="InterPro" id="IPR002036">
    <property type="entry name" value="YbeY"/>
</dbReference>
<evidence type="ECO:0000256" key="9">
    <source>
        <dbReference type="HAMAP-Rule" id="MF_00009"/>
    </source>
</evidence>
<reference evidence="11 12" key="1">
    <citation type="submission" date="2019-01" db="EMBL/GenBank/DDBJ databases">
        <title>Novel species of Nocardioides.</title>
        <authorList>
            <person name="Liu Q."/>
            <person name="Xin Y.-H."/>
        </authorList>
    </citation>
    <scope>NUCLEOTIDE SEQUENCE [LARGE SCALE GENOMIC DNA]</scope>
    <source>
        <strain evidence="11 12">CGMCC 4.6875</strain>
    </source>
</reference>
<dbReference type="GO" id="GO:0008270">
    <property type="term" value="F:zinc ion binding"/>
    <property type="evidence" value="ECO:0007669"/>
    <property type="project" value="UniProtKB-UniRule"/>
</dbReference>
<comment type="caution">
    <text evidence="11">The sequence shown here is derived from an EMBL/GenBank/DDBJ whole genome shotgun (WGS) entry which is preliminary data.</text>
</comment>
<feature type="region of interest" description="Disordered" evidence="10">
    <location>
        <begin position="149"/>
        <end position="169"/>
    </location>
</feature>
<dbReference type="GO" id="GO:0005737">
    <property type="term" value="C:cytoplasm"/>
    <property type="evidence" value="ECO:0007669"/>
    <property type="project" value="UniProtKB-SubCell"/>
</dbReference>
<dbReference type="EC" id="3.1.-.-" evidence="9"/>
<dbReference type="AlphaFoldDB" id="A0A4Q2SIP1"/>
<evidence type="ECO:0000256" key="6">
    <source>
        <dbReference type="ARBA" id="ARBA00022759"/>
    </source>
</evidence>
<evidence type="ECO:0000313" key="12">
    <source>
        <dbReference type="Proteomes" id="UP000293291"/>
    </source>
</evidence>
<evidence type="ECO:0000256" key="2">
    <source>
        <dbReference type="ARBA" id="ARBA00022517"/>
    </source>
</evidence>
<proteinExistence type="inferred from homology"/>
<gene>
    <name evidence="9 11" type="primary">ybeY</name>
    <name evidence="11" type="ORF">EUA07_02880</name>
</gene>
<keyword evidence="6 9" id="KW-0255">Endonuclease</keyword>
<dbReference type="Gene3D" id="3.40.390.30">
    <property type="entry name" value="Metalloproteases ('zincins'), catalytic domain"/>
    <property type="match status" value="1"/>
</dbReference>
<dbReference type="InterPro" id="IPR020549">
    <property type="entry name" value="YbeY_CS"/>
</dbReference>
<keyword evidence="4 9" id="KW-0540">Nuclease</keyword>
<evidence type="ECO:0000256" key="1">
    <source>
        <dbReference type="ARBA" id="ARBA00010875"/>
    </source>
</evidence>